<dbReference type="Pfam" id="PF04149">
    <property type="entry name" value="DUF397"/>
    <property type="match status" value="1"/>
</dbReference>
<evidence type="ECO:0000313" key="3">
    <source>
        <dbReference type="EMBL" id="MBU7596547.1"/>
    </source>
</evidence>
<dbReference type="InterPro" id="IPR007278">
    <property type="entry name" value="DUF397"/>
</dbReference>
<sequence>MHTHHLRVPPLTWRKSSHSNSDGGDCLEVADGHTGTLPVRDSKKPAGPALVFSTAEWNAFVSAVRAGDLSG</sequence>
<comment type="caution">
    <text evidence="3">The sequence shown here is derived from an EMBL/GenBank/DDBJ whole genome shotgun (WGS) entry which is preliminary data.</text>
</comment>
<accession>A0A949JBR9</accession>
<gene>
    <name evidence="3" type="ORF">JGS22_002555</name>
</gene>
<feature type="region of interest" description="Disordered" evidence="1">
    <location>
        <begin position="1"/>
        <end position="25"/>
    </location>
</feature>
<feature type="domain" description="DUF397" evidence="2">
    <location>
        <begin position="11"/>
        <end position="65"/>
    </location>
</feature>
<dbReference type="RefSeq" id="WP_211039420.1">
    <property type="nucleotide sequence ID" value="NZ_JAELVF020000001.1"/>
</dbReference>
<dbReference type="EMBL" id="JAELVF020000001">
    <property type="protein sequence ID" value="MBU7596547.1"/>
    <property type="molecule type" value="Genomic_DNA"/>
</dbReference>
<dbReference type="Proteomes" id="UP000694501">
    <property type="component" value="Unassembled WGS sequence"/>
</dbReference>
<evidence type="ECO:0000256" key="1">
    <source>
        <dbReference type="SAM" id="MobiDB-lite"/>
    </source>
</evidence>
<proteinExistence type="predicted"/>
<reference evidence="3" key="1">
    <citation type="submission" date="2021-06" db="EMBL/GenBank/DDBJ databases">
        <title>Sequencing of actinobacteria type strains.</title>
        <authorList>
            <person name="Nguyen G.-S."/>
            <person name="Wentzel A."/>
        </authorList>
    </citation>
    <scope>NUCLEOTIDE SEQUENCE</scope>
    <source>
        <strain evidence="3">P38-E01</strain>
    </source>
</reference>
<protein>
    <submittedName>
        <fullName evidence="3">DUF397 domain-containing protein</fullName>
    </submittedName>
</protein>
<evidence type="ECO:0000313" key="4">
    <source>
        <dbReference type="Proteomes" id="UP000694501"/>
    </source>
</evidence>
<dbReference type="AlphaFoldDB" id="A0A949JBR9"/>
<keyword evidence="4" id="KW-1185">Reference proteome</keyword>
<name>A0A949JBR9_9ACTN</name>
<evidence type="ECO:0000259" key="2">
    <source>
        <dbReference type="Pfam" id="PF04149"/>
    </source>
</evidence>
<organism evidence="3 4">
    <name type="scientific">Streptomyces tardus</name>
    <dbReference type="NCBI Taxonomy" id="2780544"/>
    <lineage>
        <taxon>Bacteria</taxon>
        <taxon>Bacillati</taxon>
        <taxon>Actinomycetota</taxon>
        <taxon>Actinomycetes</taxon>
        <taxon>Kitasatosporales</taxon>
        <taxon>Streptomycetaceae</taxon>
        <taxon>Streptomyces</taxon>
    </lineage>
</organism>